<gene>
    <name evidence="1" type="ORF">P154DRAFT_333053</name>
</gene>
<evidence type="ECO:0000313" key="1">
    <source>
        <dbReference type="EMBL" id="KAF1995807.1"/>
    </source>
</evidence>
<dbReference type="EMBL" id="ML977633">
    <property type="protein sequence ID" value="KAF1995807.1"/>
    <property type="molecule type" value="Genomic_DNA"/>
</dbReference>
<accession>A0A6A5W3M4</accession>
<sequence>MGVCIMNSQAPCTVLFPHSASCSGIISFLIRRASPLQRQAIGLRWHLQRALDASKNIIEHKQTWPATTDTLQLSLDSHDAPGYLFASPHRAGLCRGTPSFTGPRLLQNLLFMAGSPLLVIIVLIISPEVQKSHENRWIREYISWSLSQPHNGLTSIHTAGCCHFKIDRMSVTCLRQYSLQYNVFDHPA</sequence>
<protein>
    <submittedName>
        <fullName evidence="1">Uncharacterized protein</fullName>
    </submittedName>
</protein>
<evidence type="ECO:0000313" key="2">
    <source>
        <dbReference type="Proteomes" id="UP000799779"/>
    </source>
</evidence>
<dbReference type="Proteomes" id="UP000799779">
    <property type="component" value="Unassembled WGS sequence"/>
</dbReference>
<proteinExistence type="predicted"/>
<keyword evidence="2" id="KW-1185">Reference proteome</keyword>
<dbReference type="AlphaFoldDB" id="A0A6A5W3M4"/>
<reference evidence="1" key="1">
    <citation type="journal article" date="2020" name="Stud. Mycol.">
        <title>101 Dothideomycetes genomes: a test case for predicting lifestyles and emergence of pathogens.</title>
        <authorList>
            <person name="Haridas S."/>
            <person name="Albert R."/>
            <person name="Binder M."/>
            <person name="Bloem J."/>
            <person name="Labutti K."/>
            <person name="Salamov A."/>
            <person name="Andreopoulos B."/>
            <person name="Baker S."/>
            <person name="Barry K."/>
            <person name="Bills G."/>
            <person name="Bluhm B."/>
            <person name="Cannon C."/>
            <person name="Castanera R."/>
            <person name="Culley D."/>
            <person name="Daum C."/>
            <person name="Ezra D."/>
            <person name="Gonzalez J."/>
            <person name="Henrissat B."/>
            <person name="Kuo A."/>
            <person name="Liang C."/>
            <person name="Lipzen A."/>
            <person name="Lutzoni F."/>
            <person name="Magnuson J."/>
            <person name="Mondo S."/>
            <person name="Nolan M."/>
            <person name="Ohm R."/>
            <person name="Pangilinan J."/>
            <person name="Park H.-J."/>
            <person name="Ramirez L."/>
            <person name="Alfaro M."/>
            <person name="Sun H."/>
            <person name="Tritt A."/>
            <person name="Yoshinaga Y."/>
            <person name="Zwiers L.-H."/>
            <person name="Turgeon B."/>
            <person name="Goodwin S."/>
            <person name="Spatafora J."/>
            <person name="Crous P."/>
            <person name="Grigoriev I."/>
        </authorList>
    </citation>
    <scope>NUCLEOTIDE SEQUENCE</scope>
    <source>
        <strain evidence="1">CBS 123094</strain>
    </source>
</reference>
<name>A0A6A5W3M4_9PLEO</name>
<organism evidence="1 2">
    <name type="scientific">Amniculicola lignicola CBS 123094</name>
    <dbReference type="NCBI Taxonomy" id="1392246"/>
    <lineage>
        <taxon>Eukaryota</taxon>
        <taxon>Fungi</taxon>
        <taxon>Dikarya</taxon>
        <taxon>Ascomycota</taxon>
        <taxon>Pezizomycotina</taxon>
        <taxon>Dothideomycetes</taxon>
        <taxon>Pleosporomycetidae</taxon>
        <taxon>Pleosporales</taxon>
        <taxon>Amniculicolaceae</taxon>
        <taxon>Amniculicola</taxon>
    </lineage>
</organism>